<gene>
    <name evidence="1" type="ORF">BDN72DRAFT_920798</name>
</gene>
<name>A0ACD3AIM6_9AGAR</name>
<dbReference type="Proteomes" id="UP000308600">
    <property type="component" value="Unassembled WGS sequence"/>
</dbReference>
<organism evidence="1 2">
    <name type="scientific">Pluteus cervinus</name>
    <dbReference type="NCBI Taxonomy" id="181527"/>
    <lineage>
        <taxon>Eukaryota</taxon>
        <taxon>Fungi</taxon>
        <taxon>Dikarya</taxon>
        <taxon>Basidiomycota</taxon>
        <taxon>Agaricomycotina</taxon>
        <taxon>Agaricomycetes</taxon>
        <taxon>Agaricomycetidae</taxon>
        <taxon>Agaricales</taxon>
        <taxon>Pluteineae</taxon>
        <taxon>Pluteaceae</taxon>
        <taxon>Pluteus</taxon>
    </lineage>
</organism>
<keyword evidence="2" id="KW-1185">Reference proteome</keyword>
<accession>A0ACD3AIM6</accession>
<evidence type="ECO:0000313" key="2">
    <source>
        <dbReference type="Proteomes" id="UP000308600"/>
    </source>
</evidence>
<reference evidence="1 2" key="1">
    <citation type="journal article" date="2019" name="Nat. Ecol. Evol.">
        <title>Megaphylogeny resolves global patterns of mushroom evolution.</title>
        <authorList>
            <person name="Varga T."/>
            <person name="Krizsan K."/>
            <person name="Foldi C."/>
            <person name="Dima B."/>
            <person name="Sanchez-Garcia M."/>
            <person name="Sanchez-Ramirez S."/>
            <person name="Szollosi G.J."/>
            <person name="Szarkandi J.G."/>
            <person name="Papp V."/>
            <person name="Albert L."/>
            <person name="Andreopoulos W."/>
            <person name="Angelini C."/>
            <person name="Antonin V."/>
            <person name="Barry K.W."/>
            <person name="Bougher N.L."/>
            <person name="Buchanan P."/>
            <person name="Buyck B."/>
            <person name="Bense V."/>
            <person name="Catcheside P."/>
            <person name="Chovatia M."/>
            <person name="Cooper J."/>
            <person name="Damon W."/>
            <person name="Desjardin D."/>
            <person name="Finy P."/>
            <person name="Geml J."/>
            <person name="Haridas S."/>
            <person name="Hughes K."/>
            <person name="Justo A."/>
            <person name="Karasinski D."/>
            <person name="Kautmanova I."/>
            <person name="Kiss B."/>
            <person name="Kocsube S."/>
            <person name="Kotiranta H."/>
            <person name="LaButti K.M."/>
            <person name="Lechner B.E."/>
            <person name="Liimatainen K."/>
            <person name="Lipzen A."/>
            <person name="Lukacs Z."/>
            <person name="Mihaltcheva S."/>
            <person name="Morgado L.N."/>
            <person name="Niskanen T."/>
            <person name="Noordeloos M.E."/>
            <person name="Ohm R.A."/>
            <person name="Ortiz-Santana B."/>
            <person name="Ovrebo C."/>
            <person name="Racz N."/>
            <person name="Riley R."/>
            <person name="Savchenko A."/>
            <person name="Shiryaev A."/>
            <person name="Soop K."/>
            <person name="Spirin V."/>
            <person name="Szebenyi C."/>
            <person name="Tomsovsky M."/>
            <person name="Tulloss R.E."/>
            <person name="Uehling J."/>
            <person name="Grigoriev I.V."/>
            <person name="Vagvolgyi C."/>
            <person name="Papp T."/>
            <person name="Martin F.M."/>
            <person name="Miettinen O."/>
            <person name="Hibbett D.S."/>
            <person name="Nagy L.G."/>
        </authorList>
    </citation>
    <scope>NUCLEOTIDE SEQUENCE [LARGE SCALE GENOMIC DNA]</scope>
    <source>
        <strain evidence="1 2">NL-1719</strain>
    </source>
</reference>
<sequence length="164" mass="17782">MIGQNTLVFSIFATSLSALALNLPVARSPPYPYGQHITAGSDSNKCLEIPNADYANGTPVEIHDCGPASNQFWFIQPGETKVQVAGTNFCLDAGSSPQSGVGLKIWQCYDNLPAQDWYLTADNRIALTNQGQCVDLTNGNSTNGVQVQTWQCTDNNNNQVWIVQ</sequence>
<evidence type="ECO:0000313" key="1">
    <source>
        <dbReference type="EMBL" id="TFK65366.1"/>
    </source>
</evidence>
<protein>
    <submittedName>
        <fullName evidence="1">Carbohydrate-binding module family 13 protein</fullName>
    </submittedName>
</protein>
<dbReference type="EMBL" id="ML208439">
    <property type="protein sequence ID" value="TFK65366.1"/>
    <property type="molecule type" value="Genomic_DNA"/>
</dbReference>
<proteinExistence type="predicted"/>